<keyword evidence="5 10" id="KW-0276">Fatty acid metabolism</keyword>
<evidence type="ECO:0000256" key="6">
    <source>
        <dbReference type="ARBA" id="ARBA00022989"/>
    </source>
</evidence>
<dbReference type="Proteomes" id="UP000887116">
    <property type="component" value="Unassembled WGS sequence"/>
</dbReference>
<dbReference type="EC" id="2.3.1.199" evidence="10"/>
<sequence>MALSFKDEVLLFFNSPDPRVATWPLMDSPMKTVALVIAYLIFVKILGPALMKNRKPFDLRLPMIVYNFSQVAVSSWIFLNLRLLGWFTKSVACEAIDFQQRDAVGMFIIIFC</sequence>
<dbReference type="AlphaFoldDB" id="A0A8X6KL90"/>
<dbReference type="OrthoDB" id="6417812at2759"/>
<reference evidence="11" key="1">
    <citation type="submission" date="2020-07" db="EMBL/GenBank/DDBJ databases">
        <title>Multicomponent nature underlies the extraordinary mechanical properties of spider dragline silk.</title>
        <authorList>
            <person name="Kono N."/>
            <person name="Nakamura H."/>
            <person name="Mori M."/>
            <person name="Yoshida Y."/>
            <person name="Ohtoshi R."/>
            <person name="Malay A.D."/>
            <person name="Moran D.A.P."/>
            <person name="Tomita M."/>
            <person name="Numata K."/>
            <person name="Arakawa K."/>
        </authorList>
    </citation>
    <scope>NUCLEOTIDE SEQUENCE</scope>
</reference>
<dbReference type="GO" id="GO:0019367">
    <property type="term" value="P:fatty acid elongation, saturated fatty acid"/>
    <property type="evidence" value="ECO:0007669"/>
    <property type="project" value="TreeGrafter"/>
</dbReference>
<feature type="transmembrane region" description="Helical" evidence="10">
    <location>
        <begin position="63"/>
        <end position="81"/>
    </location>
</feature>
<evidence type="ECO:0000256" key="3">
    <source>
        <dbReference type="ARBA" id="ARBA00022679"/>
    </source>
</evidence>
<dbReference type="EMBL" id="BMAO01021676">
    <property type="protein sequence ID" value="GFQ76651.1"/>
    <property type="molecule type" value="Genomic_DNA"/>
</dbReference>
<comment type="catalytic activity">
    <reaction evidence="10">
        <text>a very-long-chain acyl-CoA + malonyl-CoA + H(+) = a very-long-chain 3-oxoacyl-CoA + CO2 + CoA</text>
        <dbReference type="Rhea" id="RHEA:32727"/>
        <dbReference type="ChEBI" id="CHEBI:15378"/>
        <dbReference type="ChEBI" id="CHEBI:16526"/>
        <dbReference type="ChEBI" id="CHEBI:57287"/>
        <dbReference type="ChEBI" id="CHEBI:57384"/>
        <dbReference type="ChEBI" id="CHEBI:90725"/>
        <dbReference type="ChEBI" id="CHEBI:90736"/>
        <dbReference type="EC" id="2.3.1.199"/>
    </reaction>
</comment>
<dbReference type="PANTHER" id="PTHR11157:SF126">
    <property type="entry name" value="ELONGATION OF VERY LONG CHAIN FATTY ACIDS PROTEIN"/>
    <property type="match status" value="1"/>
</dbReference>
<dbReference type="GO" id="GO:0042761">
    <property type="term" value="P:very long-chain fatty acid biosynthetic process"/>
    <property type="evidence" value="ECO:0007669"/>
    <property type="project" value="TreeGrafter"/>
</dbReference>
<comment type="similarity">
    <text evidence="10">Belongs to the ELO family.</text>
</comment>
<dbReference type="GO" id="GO:0005789">
    <property type="term" value="C:endoplasmic reticulum membrane"/>
    <property type="evidence" value="ECO:0007669"/>
    <property type="project" value="TreeGrafter"/>
</dbReference>
<dbReference type="PANTHER" id="PTHR11157">
    <property type="entry name" value="FATTY ACID ACYL TRANSFERASE-RELATED"/>
    <property type="match status" value="1"/>
</dbReference>
<evidence type="ECO:0000256" key="8">
    <source>
        <dbReference type="ARBA" id="ARBA00023136"/>
    </source>
</evidence>
<dbReference type="GO" id="GO:0009922">
    <property type="term" value="F:fatty acid elongase activity"/>
    <property type="evidence" value="ECO:0007669"/>
    <property type="project" value="UniProtKB-EC"/>
</dbReference>
<organism evidence="11 12">
    <name type="scientific">Trichonephila clavata</name>
    <name type="common">Joro spider</name>
    <name type="synonym">Nephila clavata</name>
    <dbReference type="NCBI Taxonomy" id="2740835"/>
    <lineage>
        <taxon>Eukaryota</taxon>
        <taxon>Metazoa</taxon>
        <taxon>Ecdysozoa</taxon>
        <taxon>Arthropoda</taxon>
        <taxon>Chelicerata</taxon>
        <taxon>Arachnida</taxon>
        <taxon>Araneae</taxon>
        <taxon>Araneomorphae</taxon>
        <taxon>Entelegynae</taxon>
        <taxon>Araneoidea</taxon>
        <taxon>Nephilidae</taxon>
        <taxon>Trichonephila</taxon>
    </lineage>
</organism>
<evidence type="ECO:0000313" key="12">
    <source>
        <dbReference type="Proteomes" id="UP000887116"/>
    </source>
</evidence>
<comment type="caution">
    <text evidence="11">The sequence shown here is derived from an EMBL/GenBank/DDBJ whole genome shotgun (WGS) entry which is preliminary data.</text>
</comment>
<proteinExistence type="inferred from homology"/>
<evidence type="ECO:0000256" key="4">
    <source>
        <dbReference type="ARBA" id="ARBA00022692"/>
    </source>
</evidence>
<evidence type="ECO:0000256" key="2">
    <source>
        <dbReference type="ARBA" id="ARBA00022516"/>
    </source>
</evidence>
<comment type="subcellular location">
    <subcellularLocation>
        <location evidence="1">Membrane</location>
        <topology evidence="1">Multi-pass membrane protein</topology>
    </subcellularLocation>
</comment>
<evidence type="ECO:0000256" key="10">
    <source>
        <dbReference type="RuleBase" id="RU361115"/>
    </source>
</evidence>
<keyword evidence="6 10" id="KW-1133">Transmembrane helix</keyword>
<keyword evidence="7 10" id="KW-0443">Lipid metabolism</keyword>
<evidence type="ECO:0000256" key="9">
    <source>
        <dbReference type="ARBA" id="ARBA00023160"/>
    </source>
</evidence>
<protein>
    <recommendedName>
        <fullName evidence="10">Elongation of very long chain fatty acids protein</fullName>
        <ecNumber evidence="10">2.3.1.199</ecNumber>
    </recommendedName>
    <alternativeName>
        <fullName evidence="10">Very-long-chain 3-oxoacyl-CoA synthase</fullName>
    </alternativeName>
</protein>
<dbReference type="InterPro" id="IPR002076">
    <property type="entry name" value="ELO_fam"/>
</dbReference>
<keyword evidence="3 10" id="KW-0808">Transferase</keyword>
<keyword evidence="8 10" id="KW-0472">Membrane</keyword>
<keyword evidence="4 10" id="KW-0812">Transmembrane</keyword>
<name>A0A8X6KL90_TRICU</name>
<feature type="transmembrane region" description="Helical" evidence="10">
    <location>
        <begin position="32"/>
        <end position="51"/>
    </location>
</feature>
<dbReference type="GO" id="GO:0030148">
    <property type="term" value="P:sphingolipid biosynthetic process"/>
    <property type="evidence" value="ECO:0007669"/>
    <property type="project" value="TreeGrafter"/>
</dbReference>
<evidence type="ECO:0000313" key="11">
    <source>
        <dbReference type="EMBL" id="GFQ76651.1"/>
    </source>
</evidence>
<gene>
    <name evidence="11" type="primary">AAEL008004</name>
    <name evidence="11" type="ORF">TNCT_436061</name>
</gene>
<keyword evidence="2 10" id="KW-0444">Lipid biosynthesis</keyword>
<keyword evidence="9 10" id="KW-0275">Fatty acid biosynthesis</keyword>
<keyword evidence="12" id="KW-1185">Reference proteome</keyword>
<comment type="caution">
    <text evidence="10">Lacks conserved residue(s) required for the propagation of feature annotation.</text>
</comment>
<dbReference type="Pfam" id="PF01151">
    <property type="entry name" value="ELO"/>
    <property type="match status" value="1"/>
</dbReference>
<dbReference type="GO" id="GO:0034626">
    <property type="term" value="P:fatty acid elongation, polyunsaturated fatty acid"/>
    <property type="evidence" value="ECO:0007669"/>
    <property type="project" value="TreeGrafter"/>
</dbReference>
<evidence type="ECO:0000256" key="5">
    <source>
        <dbReference type="ARBA" id="ARBA00022832"/>
    </source>
</evidence>
<evidence type="ECO:0000256" key="1">
    <source>
        <dbReference type="ARBA" id="ARBA00004141"/>
    </source>
</evidence>
<accession>A0A8X6KL90</accession>
<dbReference type="GO" id="GO:0034625">
    <property type="term" value="P:fatty acid elongation, monounsaturated fatty acid"/>
    <property type="evidence" value="ECO:0007669"/>
    <property type="project" value="TreeGrafter"/>
</dbReference>
<evidence type="ECO:0000256" key="7">
    <source>
        <dbReference type="ARBA" id="ARBA00023098"/>
    </source>
</evidence>